<reference evidence="1 2" key="1">
    <citation type="submission" date="2019-12" db="EMBL/GenBank/DDBJ databases">
        <authorList>
            <person name="Zhao J."/>
        </authorList>
    </citation>
    <scope>NUCLEOTIDE SEQUENCE [LARGE SCALE GENOMIC DNA]</scope>
    <source>
        <strain evidence="1 2">S-15</strain>
    </source>
</reference>
<protein>
    <submittedName>
        <fullName evidence="1">Uncharacterized protein</fullName>
    </submittedName>
</protein>
<keyword evidence="2" id="KW-1185">Reference proteome</keyword>
<evidence type="ECO:0000313" key="2">
    <source>
        <dbReference type="Proteomes" id="UP000470771"/>
    </source>
</evidence>
<dbReference type="RefSeq" id="WP_160633010.1">
    <property type="nucleotide sequence ID" value="NZ_WWNE01000006.1"/>
</dbReference>
<sequence length="198" mass="23697">MGFLDKLIQSILPTEQAVESSSNILVKKVIRRSEKYKSDFEVWRRGQNYNFNVRAIKEEWETRSEIAAVEANFFYYNSPQSKGFVYYFEKGVPQEQASFLFELFKYRIIELDYAINHSEEEIKEDQDWIVSKESYYLKPKLKYRKTAPFNQLYGTIRIVFASKDGAPYYIKLLANYFSDRSYQEPYSFEELAEHLFVF</sequence>
<comment type="caution">
    <text evidence="1">The sequence shown here is derived from an EMBL/GenBank/DDBJ whole genome shotgun (WGS) entry which is preliminary data.</text>
</comment>
<dbReference type="EMBL" id="WWNE01000006">
    <property type="protein sequence ID" value="NBG66065.1"/>
    <property type="molecule type" value="Genomic_DNA"/>
</dbReference>
<organism evidence="1 2">
    <name type="scientific">Acidiluteibacter ferrifornacis</name>
    <dbReference type="NCBI Taxonomy" id="2692424"/>
    <lineage>
        <taxon>Bacteria</taxon>
        <taxon>Pseudomonadati</taxon>
        <taxon>Bacteroidota</taxon>
        <taxon>Flavobacteriia</taxon>
        <taxon>Flavobacteriales</taxon>
        <taxon>Cryomorphaceae</taxon>
        <taxon>Acidiluteibacter</taxon>
    </lineage>
</organism>
<proteinExistence type="predicted"/>
<evidence type="ECO:0000313" key="1">
    <source>
        <dbReference type="EMBL" id="NBG66065.1"/>
    </source>
</evidence>
<dbReference type="AlphaFoldDB" id="A0A6N9NNI2"/>
<accession>A0A6N9NNI2</accession>
<name>A0A6N9NNI2_9FLAO</name>
<dbReference type="Proteomes" id="UP000470771">
    <property type="component" value="Unassembled WGS sequence"/>
</dbReference>
<gene>
    <name evidence="1" type="ORF">GQN54_08030</name>
</gene>